<keyword evidence="6" id="KW-1185">Reference proteome</keyword>
<evidence type="ECO:0000259" key="4">
    <source>
        <dbReference type="PROSITE" id="PS01124"/>
    </source>
</evidence>
<accession>A0A923RKX4</accession>
<evidence type="ECO:0000313" key="6">
    <source>
        <dbReference type="Proteomes" id="UP000649345"/>
    </source>
</evidence>
<gene>
    <name evidence="5" type="ORF">H8S44_02420</name>
</gene>
<dbReference type="SUPFAM" id="SSF51215">
    <property type="entry name" value="Regulatory protein AraC"/>
    <property type="match status" value="1"/>
</dbReference>
<comment type="caution">
    <text evidence="5">The sequence shown here is derived from an EMBL/GenBank/DDBJ whole genome shotgun (WGS) entry which is preliminary data.</text>
</comment>
<keyword evidence="3" id="KW-0804">Transcription</keyword>
<dbReference type="InterPro" id="IPR009057">
    <property type="entry name" value="Homeodomain-like_sf"/>
</dbReference>
<protein>
    <submittedName>
        <fullName evidence="5">Helix-turn-helix transcriptional regulator</fullName>
    </submittedName>
</protein>
<dbReference type="InterPro" id="IPR037923">
    <property type="entry name" value="HTH-like"/>
</dbReference>
<dbReference type="Gene3D" id="1.10.10.60">
    <property type="entry name" value="Homeodomain-like"/>
    <property type="match status" value="2"/>
</dbReference>
<evidence type="ECO:0000256" key="3">
    <source>
        <dbReference type="ARBA" id="ARBA00023163"/>
    </source>
</evidence>
<dbReference type="RefSeq" id="WP_186872666.1">
    <property type="nucleotide sequence ID" value="NZ_JACOOR010000001.1"/>
</dbReference>
<name>A0A923RKX4_9FIRM</name>
<dbReference type="InterPro" id="IPR018060">
    <property type="entry name" value="HTH_AraC"/>
</dbReference>
<dbReference type="AlphaFoldDB" id="A0A923RKX4"/>
<dbReference type="Pfam" id="PF12833">
    <property type="entry name" value="HTH_18"/>
    <property type="match status" value="1"/>
</dbReference>
<organism evidence="5 6">
    <name type="scientific">Anaerosacchariphilus hominis</name>
    <dbReference type="NCBI Taxonomy" id="2763017"/>
    <lineage>
        <taxon>Bacteria</taxon>
        <taxon>Bacillati</taxon>
        <taxon>Bacillota</taxon>
        <taxon>Clostridia</taxon>
        <taxon>Lachnospirales</taxon>
        <taxon>Lachnospiraceae</taxon>
        <taxon>Anaerosacchariphilus</taxon>
    </lineage>
</organism>
<reference evidence="5" key="1">
    <citation type="submission" date="2020-08" db="EMBL/GenBank/DDBJ databases">
        <title>Genome public.</title>
        <authorList>
            <person name="Liu C."/>
            <person name="Sun Q."/>
        </authorList>
    </citation>
    <scope>NUCLEOTIDE SEQUENCE</scope>
    <source>
        <strain evidence="5">NSJ-68</strain>
    </source>
</reference>
<sequence>MKNYFDKFPDSYVASSRRMIQTPGAFARSAFFYVQETGYLKLKESHVARRKNLESFLVVLVLSGSGVLMYDEKLYSLRKGSCFFIDCMVPYYHQSSQTDPWELVWVHFNGATSREYYRYFSSISAPAFEPHSFPELRLKLDSLLDANTVSDFQAEITSSRLIVDILSILLQDITESREENHPGRLKMTEIRAYLDEHYTEKFSLEQLSEQFFISKYHLSREFHQYYGITLNQYVIARRLTRAKKLLRFSDFSLEEIARSCGFYDASYLNRQFKNSEGVTASEFRKKWMN</sequence>
<dbReference type="PROSITE" id="PS00041">
    <property type="entry name" value="HTH_ARAC_FAMILY_1"/>
    <property type="match status" value="1"/>
</dbReference>
<dbReference type="Pfam" id="PF02311">
    <property type="entry name" value="AraC_binding"/>
    <property type="match status" value="1"/>
</dbReference>
<dbReference type="Proteomes" id="UP000649345">
    <property type="component" value="Unassembled WGS sequence"/>
</dbReference>
<dbReference type="InterPro" id="IPR003313">
    <property type="entry name" value="AraC-bd"/>
</dbReference>
<evidence type="ECO:0000256" key="1">
    <source>
        <dbReference type="ARBA" id="ARBA00023015"/>
    </source>
</evidence>
<dbReference type="PROSITE" id="PS01124">
    <property type="entry name" value="HTH_ARAC_FAMILY_2"/>
    <property type="match status" value="1"/>
</dbReference>
<dbReference type="SUPFAM" id="SSF46689">
    <property type="entry name" value="Homeodomain-like"/>
    <property type="match status" value="2"/>
</dbReference>
<dbReference type="Gene3D" id="2.60.120.280">
    <property type="entry name" value="Regulatory protein AraC"/>
    <property type="match status" value="1"/>
</dbReference>
<evidence type="ECO:0000256" key="2">
    <source>
        <dbReference type="ARBA" id="ARBA00023125"/>
    </source>
</evidence>
<dbReference type="PANTHER" id="PTHR43280:SF2">
    <property type="entry name" value="HTH-TYPE TRANSCRIPTIONAL REGULATOR EXSA"/>
    <property type="match status" value="1"/>
</dbReference>
<keyword evidence="1" id="KW-0805">Transcription regulation</keyword>
<dbReference type="GO" id="GO:0003700">
    <property type="term" value="F:DNA-binding transcription factor activity"/>
    <property type="evidence" value="ECO:0007669"/>
    <property type="project" value="InterPro"/>
</dbReference>
<dbReference type="GO" id="GO:0043565">
    <property type="term" value="F:sequence-specific DNA binding"/>
    <property type="evidence" value="ECO:0007669"/>
    <property type="project" value="InterPro"/>
</dbReference>
<dbReference type="SMART" id="SM00342">
    <property type="entry name" value="HTH_ARAC"/>
    <property type="match status" value="1"/>
</dbReference>
<dbReference type="EMBL" id="JACOOR010000001">
    <property type="protein sequence ID" value="MBC5658642.1"/>
    <property type="molecule type" value="Genomic_DNA"/>
</dbReference>
<keyword evidence="2" id="KW-0238">DNA-binding</keyword>
<dbReference type="InterPro" id="IPR018062">
    <property type="entry name" value="HTH_AraC-typ_CS"/>
</dbReference>
<dbReference type="PANTHER" id="PTHR43280">
    <property type="entry name" value="ARAC-FAMILY TRANSCRIPTIONAL REGULATOR"/>
    <property type="match status" value="1"/>
</dbReference>
<feature type="domain" description="HTH araC/xylS-type" evidence="4">
    <location>
        <begin position="188"/>
        <end position="286"/>
    </location>
</feature>
<evidence type="ECO:0000313" key="5">
    <source>
        <dbReference type="EMBL" id="MBC5658642.1"/>
    </source>
</evidence>
<proteinExistence type="predicted"/>